<evidence type="ECO:0000313" key="4">
    <source>
        <dbReference type="Proteomes" id="UP000252631"/>
    </source>
</evidence>
<evidence type="ECO:0000313" key="2">
    <source>
        <dbReference type="EMBL" id="RED36212.1"/>
    </source>
</evidence>
<feature type="region of interest" description="Disordered" evidence="1">
    <location>
        <begin position="1"/>
        <end position="20"/>
    </location>
</feature>
<evidence type="ECO:0000313" key="5">
    <source>
        <dbReference type="Proteomes" id="UP000256343"/>
    </source>
</evidence>
<accession>A0A336JMQ9</accession>
<organism evidence="3 4">
    <name type="scientific">Rhodopseudomonas pentothenatexigens</name>
    <dbReference type="NCBI Taxonomy" id="999699"/>
    <lineage>
        <taxon>Bacteria</taxon>
        <taxon>Pseudomonadati</taxon>
        <taxon>Pseudomonadota</taxon>
        <taxon>Alphaproteobacteria</taxon>
        <taxon>Hyphomicrobiales</taxon>
        <taxon>Nitrobacteraceae</taxon>
        <taxon>Rhodopseudomonas</taxon>
    </lineage>
</organism>
<feature type="region of interest" description="Disordered" evidence="1">
    <location>
        <begin position="256"/>
        <end position="279"/>
    </location>
</feature>
<protein>
    <submittedName>
        <fullName evidence="3">Uncharacterized protein</fullName>
    </submittedName>
</protein>
<name>A0A336JMQ9_9BRAD</name>
<dbReference type="EMBL" id="UFQQ01000008">
    <property type="protein sequence ID" value="SSW90772.1"/>
    <property type="molecule type" value="Genomic_DNA"/>
</dbReference>
<keyword evidence="5" id="KW-1185">Reference proteome</keyword>
<reference evidence="2 5" key="2">
    <citation type="submission" date="2018-07" db="EMBL/GenBank/DDBJ databases">
        <title>Genomic Encyclopedia of Archaeal and Bacterial Type Strains, Phase II (KMG-II): from individual species to whole genera.</title>
        <authorList>
            <person name="Goeker M."/>
        </authorList>
    </citation>
    <scope>NUCLEOTIDE SEQUENCE [LARGE SCALE GENOMIC DNA]</scope>
    <source>
        <strain evidence="2 5">JA575</strain>
    </source>
</reference>
<evidence type="ECO:0000313" key="3">
    <source>
        <dbReference type="EMBL" id="SSW90772.1"/>
    </source>
</evidence>
<dbReference type="Proteomes" id="UP000256343">
    <property type="component" value="Unassembled WGS sequence"/>
</dbReference>
<proteinExistence type="predicted"/>
<dbReference type="EMBL" id="QRDT01000008">
    <property type="protein sequence ID" value="RED36212.1"/>
    <property type="molecule type" value="Genomic_DNA"/>
</dbReference>
<gene>
    <name evidence="2" type="ORF">BJ125_108147</name>
    <name evidence="3" type="ORF">SAMN05892882_108147</name>
</gene>
<feature type="region of interest" description="Disordered" evidence="1">
    <location>
        <begin position="65"/>
        <end position="84"/>
    </location>
</feature>
<reference evidence="3 4" key="1">
    <citation type="submission" date="2017-08" db="EMBL/GenBank/DDBJ databases">
        <authorList>
            <person name="de Groot N.N."/>
        </authorList>
    </citation>
    <scope>NUCLEOTIDE SEQUENCE [LARGE SCALE GENOMIC DNA]</scope>
    <source>
        <strain evidence="3 4">JA575</strain>
    </source>
</reference>
<dbReference type="Proteomes" id="UP000252631">
    <property type="component" value="Unassembled WGS sequence"/>
</dbReference>
<sequence>MGRPRAAAGGRKTNPAVRLPAWRGCPTLPVRARMGAELDRRSLAMASSNAGTSSSRAAASCRDCSGVRSRNSGRNALSRGDRTSGSRFCDRLALRASAAAASAAAFSALAAARAARRSPAAFAFAAALASRSALAFALRSAWTRAARSAAALASRRSRNARGRLAGFSTSRLRFAVARFSALAPFASAAARSRSLALARRLASAFAAFARHRLAAGDLSVGANHVAGAPGRRCCSHRRVIPWREWIRQREATVSNRAPQSAQYDVQPSSGLSESLRSVNTRRVTV</sequence>
<dbReference type="AlphaFoldDB" id="A0A336JMQ9"/>
<evidence type="ECO:0000256" key="1">
    <source>
        <dbReference type="SAM" id="MobiDB-lite"/>
    </source>
</evidence>